<proteinExistence type="predicted"/>
<name>A0A0C9MKA4_9FUNG</name>
<dbReference type="OrthoDB" id="2276458at2759"/>
<dbReference type="EMBL" id="DF836332">
    <property type="protein sequence ID" value="GAN03577.1"/>
    <property type="molecule type" value="Genomic_DNA"/>
</dbReference>
<sequence length="334" mass="38298">MVDNNENNLYLPFELRPGTDVTSKFIMNDKTVKNIIIHELLGSNISNNLYHSASTEWSDGTKSDVLYVPTEVNNDQPPILIEIQNSVDQAFMIRLIQYCTRVYERFQVLPVVLVFVVVKFSSKEFEKKFVPKVNTPYLLETSCEFWAQEVNFISAKSIENHIKVGMNQLVALAYFTTCQSASLSLLEYAGDSTIRFLYSICKANMKKKGDGELVDIIDQSTEQIRKAIGLDEDPILTAEKCKGFAKNLLETIEVQKRKLVEMYELNAEASQKQQKKYIAEDFEFIESSSEPDKPKKWKKIYDEGKAKGLFISYTSSNSLKSSYHHSKKREKARK</sequence>
<reference evidence="1" key="1">
    <citation type="submission" date="2014-09" db="EMBL/GenBank/DDBJ databases">
        <title>Draft genome sequence of an oleaginous Mucoromycotina fungus Mucor ambiguus NBRC6742.</title>
        <authorList>
            <person name="Takeda I."/>
            <person name="Yamane N."/>
            <person name="Morita T."/>
            <person name="Tamano K."/>
            <person name="Machida M."/>
            <person name="Baker S."/>
            <person name="Koike H."/>
        </authorList>
    </citation>
    <scope>NUCLEOTIDE SEQUENCE</scope>
    <source>
        <strain evidence="1">NBRC 6742</strain>
    </source>
</reference>
<evidence type="ECO:0000313" key="1">
    <source>
        <dbReference type="EMBL" id="GAN03577.1"/>
    </source>
</evidence>
<dbReference type="Proteomes" id="UP000053815">
    <property type="component" value="Unassembled WGS sequence"/>
</dbReference>
<evidence type="ECO:0000313" key="2">
    <source>
        <dbReference type="Proteomes" id="UP000053815"/>
    </source>
</evidence>
<accession>A0A0C9MKA4</accession>
<dbReference type="STRING" id="91626.A0A0C9MKA4"/>
<dbReference type="AlphaFoldDB" id="A0A0C9MKA4"/>
<organism evidence="1">
    <name type="scientific">Mucor ambiguus</name>
    <dbReference type="NCBI Taxonomy" id="91626"/>
    <lineage>
        <taxon>Eukaryota</taxon>
        <taxon>Fungi</taxon>
        <taxon>Fungi incertae sedis</taxon>
        <taxon>Mucoromycota</taxon>
        <taxon>Mucoromycotina</taxon>
        <taxon>Mucoromycetes</taxon>
        <taxon>Mucorales</taxon>
        <taxon>Mucorineae</taxon>
        <taxon>Mucoraceae</taxon>
        <taxon>Mucor</taxon>
    </lineage>
</organism>
<keyword evidence="2" id="KW-1185">Reference proteome</keyword>
<gene>
    <name evidence="1" type="ORF">MAM1_0043c03032</name>
</gene>
<protein>
    <submittedName>
        <fullName evidence="1">Uncharacterized protein</fullName>
    </submittedName>
</protein>